<feature type="domain" description="N-acetyltransferase" evidence="4">
    <location>
        <begin position="26"/>
        <end position="180"/>
    </location>
</feature>
<evidence type="ECO:0000256" key="1">
    <source>
        <dbReference type="ARBA" id="ARBA00022679"/>
    </source>
</evidence>
<organism evidence="5 6">
    <name type="scientific">Eubacterium maltosivorans</name>
    <dbReference type="NCBI Taxonomy" id="2041044"/>
    <lineage>
        <taxon>Bacteria</taxon>
        <taxon>Bacillati</taxon>
        <taxon>Bacillota</taxon>
        <taxon>Clostridia</taxon>
        <taxon>Eubacteriales</taxon>
        <taxon>Eubacteriaceae</taxon>
        <taxon>Eubacterium</taxon>
    </lineage>
</organism>
<gene>
    <name evidence="5" type="ORF">CPZ25_019970</name>
</gene>
<dbReference type="Gene3D" id="3.40.630.30">
    <property type="match status" value="1"/>
</dbReference>
<keyword evidence="6" id="KW-1185">Reference proteome</keyword>
<evidence type="ECO:0000259" key="4">
    <source>
        <dbReference type="PROSITE" id="PS51186"/>
    </source>
</evidence>
<dbReference type="PANTHER" id="PTHR43792">
    <property type="entry name" value="GNAT FAMILY, PUTATIVE (AFU_ORTHOLOGUE AFUA_3G00765)-RELATED-RELATED"/>
    <property type="match status" value="1"/>
</dbReference>
<dbReference type="GO" id="GO:0008999">
    <property type="term" value="F:protein-N-terminal-alanine acetyltransferase activity"/>
    <property type="evidence" value="ECO:0007669"/>
    <property type="project" value="TreeGrafter"/>
</dbReference>
<dbReference type="Proteomes" id="UP000218387">
    <property type="component" value="Chromosome"/>
</dbReference>
<keyword evidence="2" id="KW-0012">Acyltransferase</keyword>
<dbReference type="PANTHER" id="PTHR43792:SF8">
    <property type="entry name" value="[RIBOSOMAL PROTEIN US5]-ALANINE N-ACETYLTRANSFERASE"/>
    <property type="match status" value="1"/>
</dbReference>
<evidence type="ECO:0000256" key="3">
    <source>
        <dbReference type="ARBA" id="ARBA00038502"/>
    </source>
</evidence>
<dbReference type="GO" id="GO:0005737">
    <property type="term" value="C:cytoplasm"/>
    <property type="evidence" value="ECO:0007669"/>
    <property type="project" value="TreeGrafter"/>
</dbReference>
<name>A0A4P9CDA4_EUBML</name>
<evidence type="ECO:0000313" key="6">
    <source>
        <dbReference type="Proteomes" id="UP000218387"/>
    </source>
</evidence>
<comment type="similarity">
    <text evidence="3">Belongs to the acetyltransferase family. RimJ subfamily.</text>
</comment>
<dbReference type="Pfam" id="PF13302">
    <property type="entry name" value="Acetyltransf_3"/>
    <property type="match status" value="1"/>
</dbReference>
<dbReference type="InterPro" id="IPR016181">
    <property type="entry name" value="Acyl_CoA_acyltransferase"/>
</dbReference>
<evidence type="ECO:0000256" key="2">
    <source>
        <dbReference type="ARBA" id="ARBA00023315"/>
    </source>
</evidence>
<protein>
    <submittedName>
        <fullName evidence="5">GNAT family N-acetyltransferase</fullName>
    </submittedName>
</protein>
<evidence type="ECO:0000313" key="5">
    <source>
        <dbReference type="EMBL" id="QCT73704.1"/>
    </source>
</evidence>
<reference evidence="5 6" key="1">
    <citation type="submission" date="2018-05" db="EMBL/GenBank/DDBJ databases">
        <title>Genome comparison of Eubacterium sp.</title>
        <authorList>
            <person name="Feng Y."/>
            <person name="Sanchez-Andrea I."/>
            <person name="Stams A.J.M."/>
            <person name="De Vos W.M."/>
        </authorList>
    </citation>
    <scope>NUCLEOTIDE SEQUENCE [LARGE SCALE GENOMIC DNA]</scope>
    <source>
        <strain evidence="5 6">YI</strain>
    </source>
</reference>
<keyword evidence="1 5" id="KW-0808">Transferase</keyword>
<proteinExistence type="inferred from homology"/>
<dbReference type="KEGG" id="emt:CPZ25_019970"/>
<dbReference type="AlphaFoldDB" id="A0A4P9CDA4"/>
<dbReference type="InterPro" id="IPR051531">
    <property type="entry name" value="N-acetyltransferase"/>
</dbReference>
<dbReference type="InterPro" id="IPR000182">
    <property type="entry name" value="GNAT_dom"/>
</dbReference>
<accession>A0A4P9CDA4</accession>
<sequence>MEKMLFTNRLVLRRSETALSELVTDYFIRNADFLKAWDAAHDSAFYTEAYQQKALKQDERDFLQGHGLRYWLMPENERRIIGNISFNNIVMGPFCSCFLGYRLDEKRQGRGLMTEALKKGIETAFGPLGLHRIEANIMPKNKASLRVAEKLDFKNEGLSTKYLKINGVWEDHIHMVLLNEEIE</sequence>
<dbReference type="EMBL" id="CP029487">
    <property type="protein sequence ID" value="QCT73704.1"/>
    <property type="molecule type" value="Genomic_DNA"/>
</dbReference>
<dbReference type="SUPFAM" id="SSF55729">
    <property type="entry name" value="Acyl-CoA N-acyltransferases (Nat)"/>
    <property type="match status" value="1"/>
</dbReference>
<dbReference type="PROSITE" id="PS51186">
    <property type="entry name" value="GNAT"/>
    <property type="match status" value="1"/>
</dbReference>